<name>A0A8R1HTZ0_CAEJA</name>
<dbReference type="AlphaFoldDB" id="A0A8R1HTZ0"/>
<protein>
    <submittedName>
        <fullName evidence="1">Uncharacterized protein</fullName>
    </submittedName>
</protein>
<proteinExistence type="predicted"/>
<evidence type="ECO:0000313" key="1">
    <source>
        <dbReference type="EnsemblMetazoa" id="CJA08569.1"/>
    </source>
</evidence>
<reference evidence="1" key="2">
    <citation type="submission" date="2022-06" db="UniProtKB">
        <authorList>
            <consortium name="EnsemblMetazoa"/>
        </authorList>
    </citation>
    <scope>IDENTIFICATION</scope>
    <source>
        <strain evidence="1">DF5081</strain>
    </source>
</reference>
<sequence>MNYSERILTEICDEVEKMRIRQAAHERNVLNELKNISAQLTAISRKIKAPEDDVVPILQGIIGTWKLVSSTNCEVYVRQCMPSFANRWYYADFTFSIENEDVATLNYVSDEPGSGPWIYQIGVWKQNTKILVDEEKNSLKLMFKDGNGNIRRTVDHFIEHGKLHRVCNEMGRTCERVYMMIKVDKNAISHH</sequence>
<dbReference type="Proteomes" id="UP000005237">
    <property type="component" value="Unassembled WGS sequence"/>
</dbReference>
<evidence type="ECO:0000313" key="2">
    <source>
        <dbReference type="Proteomes" id="UP000005237"/>
    </source>
</evidence>
<accession>A0A8R1HTZ0</accession>
<reference evidence="2" key="1">
    <citation type="submission" date="2010-08" db="EMBL/GenBank/DDBJ databases">
        <authorList>
            <consortium name="Caenorhabditis japonica Sequencing Consortium"/>
            <person name="Wilson R.K."/>
        </authorList>
    </citation>
    <scope>NUCLEOTIDE SEQUENCE [LARGE SCALE GENOMIC DNA]</scope>
    <source>
        <strain evidence="2">DF5081</strain>
    </source>
</reference>
<keyword evidence="2" id="KW-1185">Reference proteome</keyword>
<dbReference type="EnsemblMetazoa" id="CJA08569.1">
    <property type="protein sequence ID" value="CJA08569.1"/>
    <property type="gene ID" value="WBGene00127770"/>
</dbReference>
<dbReference type="InterPro" id="IPR012674">
    <property type="entry name" value="Calycin"/>
</dbReference>
<dbReference type="SUPFAM" id="SSF50814">
    <property type="entry name" value="Lipocalins"/>
    <property type="match status" value="1"/>
</dbReference>
<organism evidence="1 2">
    <name type="scientific">Caenorhabditis japonica</name>
    <dbReference type="NCBI Taxonomy" id="281687"/>
    <lineage>
        <taxon>Eukaryota</taxon>
        <taxon>Metazoa</taxon>
        <taxon>Ecdysozoa</taxon>
        <taxon>Nematoda</taxon>
        <taxon>Chromadorea</taxon>
        <taxon>Rhabditida</taxon>
        <taxon>Rhabditina</taxon>
        <taxon>Rhabditomorpha</taxon>
        <taxon>Rhabditoidea</taxon>
        <taxon>Rhabditidae</taxon>
        <taxon>Peloderinae</taxon>
        <taxon>Caenorhabditis</taxon>
    </lineage>
</organism>